<proteinExistence type="predicted"/>
<dbReference type="EMBL" id="LXQA011251335">
    <property type="protein sequence ID" value="MCI90687.1"/>
    <property type="molecule type" value="Genomic_DNA"/>
</dbReference>
<sequence length="34" mass="3784">MNKQDLLLSGCITALESTVVELLMANKNHEARIK</sequence>
<evidence type="ECO:0000313" key="2">
    <source>
        <dbReference type="Proteomes" id="UP000265520"/>
    </source>
</evidence>
<protein>
    <submittedName>
        <fullName evidence="1">Uncharacterized protein</fullName>
    </submittedName>
</protein>
<organism evidence="1 2">
    <name type="scientific">Trifolium medium</name>
    <dbReference type="NCBI Taxonomy" id="97028"/>
    <lineage>
        <taxon>Eukaryota</taxon>
        <taxon>Viridiplantae</taxon>
        <taxon>Streptophyta</taxon>
        <taxon>Embryophyta</taxon>
        <taxon>Tracheophyta</taxon>
        <taxon>Spermatophyta</taxon>
        <taxon>Magnoliopsida</taxon>
        <taxon>eudicotyledons</taxon>
        <taxon>Gunneridae</taxon>
        <taxon>Pentapetalae</taxon>
        <taxon>rosids</taxon>
        <taxon>fabids</taxon>
        <taxon>Fabales</taxon>
        <taxon>Fabaceae</taxon>
        <taxon>Papilionoideae</taxon>
        <taxon>50 kb inversion clade</taxon>
        <taxon>NPAAA clade</taxon>
        <taxon>Hologalegina</taxon>
        <taxon>IRL clade</taxon>
        <taxon>Trifolieae</taxon>
        <taxon>Trifolium</taxon>
    </lineage>
</organism>
<feature type="non-terminal residue" evidence="1">
    <location>
        <position position="34"/>
    </location>
</feature>
<reference evidence="1 2" key="1">
    <citation type="journal article" date="2018" name="Front. Plant Sci.">
        <title>Red Clover (Trifolium pratense) and Zigzag Clover (T. medium) - A Picture of Genomic Similarities and Differences.</title>
        <authorList>
            <person name="Dluhosova J."/>
            <person name="Istvanek J."/>
            <person name="Nedelnik J."/>
            <person name="Repkova J."/>
        </authorList>
    </citation>
    <scope>NUCLEOTIDE SEQUENCE [LARGE SCALE GENOMIC DNA]</scope>
    <source>
        <strain evidence="2">cv. 10/8</strain>
        <tissue evidence="1">Leaf</tissue>
    </source>
</reference>
<accession>A0A392VRZ6</accession>
<name>A0A392VRZ6_9FABA</name>
<dbReference type="Proteomes" id="UP000265520">
    <property type="component" value="Unassembled WGS sequence"/>
</dbReference>
<dbReference type="AlphaFoldDB" id="A0A392VRZ6"/>
<keyword evidence="2" id="KW-1185">Reference proteome</keyword>
<comment type="caution">
    <text evidence="1">The sequence shown here is derived from an EMBL/GenBank/DDBJ whole genome shotgun (WGS) entry which is preliminary data.</text>
</comment>
<evidence type="ECO:0000313" key="1">
    <source>
        <dbReference type="EMBL" id="MCI90687.1"/>
    </source>
</evidence>